<dbReference type="SUPFAM" id="SSF52799">
    <property type="entry name" value="(Phosphotyrosine protein) phosphatases II"/>
    <property type="match status" value="1"/>
</dbReference>
<sequence>MGRKNQVPNRWRDYTALGNCILGTRIIPFKVPLSLKVCQNNLPEDEWFTPDMLLKQEPRIKTVIDLTNTHRYYNGKAAFESNGVQYVKIMLQGHGTLPTRSQIDQFFEAIDNHMKEDNDALVGVHCTHGLNRTGHLICRWMIDKLKIKPAEAIQRFNLARGHNMERQVLLQDLQTFSGRTTSVSRQSRYVSPLDDDLYEEDYPSRRYNWRSRDKGEPTTRCHRRQNVNRRF</sequence>
<dbReference type="PANTHER" id="PTHR10367:SF9">
    <property type="entry name" value="DUAL-SPECIFICITY PHOSPHATASE 11 (RNA_RNP COMPLEX 1-INTERACTING)"/>
    <property type="match status" value="1"/>
</dbReference>
<dbReference type="Gene3D" id="3.90.190.10">
    <property type="entry name" value="Protein tyrosine phosphatase superfamily"/>
    <property type="match status" value="1"/>
</dbReference>
<dbReference type="InterPro" id="IPR016130">
    <property type="entry name" value="Tyr_Pase_AS"/>
</dbReference>
<dbReference type="SMART" id="SM00195">
    <property type="entry name" value="DSPc"/>
    <property type="match status" value="1"/>
</dbReference>
<dbReference type="PROSITE" id="PS50054">
    <property type="entry name" value="TYR_PHOSPHATASE_DUAL"/>
    <property type="match status" value="1"/>
</dbReference>
<protein>
    <recommendedName>
        <fullName evidence="7">RNA/RNP complex-1-interacting phosphatase</fullName>
    </recommendedName>
</protein>
<evidence type="ECO:0000259" key="4">
    <source>
        <dbReference type="PROSITE" id="PS50056"/>
    </source>
</evidence>
<dbReference type="PROSITE" id="PS50056">
    <property type="entry name" value="TYR_PHOSPHATASE_2"/>
    <property type="match status" value="1"/>
</dbReference>
<dbReference type="InterPro" id="IPR020422">
    <property type="entry name" value="TYR_PHOSPHATASE_DUAL_dom"/>
</dbReference>
<feature type="domain" description="Tyrosine specific protein phosphatases" evidence="4">
    <location>
        <begin position="104"/>
        <end position="160"/>
    </location>
</feature>
<feature type="domain" description="Tyrosine-protein phosphatase" evidence="3">
    <location>
        <begin position="29"/>
        <end position="182"/>
    </location>
</feature>
<dbReference type="EMBL" id="JAACXV010000231">
    <property type="protein sequence ID" value="KAF7281657.1"/>
    <property type="molecule type" value="Genomic_DNA"/>
</dbReference>
<dbReference type="Pfam" id="PF00782">
    <property type="entry name" value="DSPc"/>
    <property type="match status" value="1"/>
</dbReference>
<dbReference type="InterPro" id="IPR000340">
    <property type="entry name" value="Dual-sp_phosphatase_cat-dom"/>
</dbReference>
<evidence type="ECO:0000313" key="6">
    <source>
        <dbReference type="Proteomes" id="UP000625711"/>
    </source>
</evidence>
<keyword evidence="6" id="KW-1185">Reference proteome</keyword>
<proteinExistence type="predicted"/>
<dbReference type="OrthoDB" id="200924at2759"/>
<evidence type="ECO:0000256" key="2">
    <source>
        <dbReference type="ARBA" id="ARBA00022912"/>
    </source>
</evidence>
<dbReference type="Proteomes" id="UP000625711">
    <property type="component" value="Unassembled WGS sequence"/>
</dbReference>
<dbReference type="AlphaFoldDB" id="A0A834IIP1"/>
<dbReference type="GO" id="GO:0004651">
    <property type="term" value="F:polynucleotide 5'-phosphatase activity"/>
    <property type="evidence" value="ECO:0007669"/>
    <property type="project" value="TreeGrafter"/>
</dbReference>
<dbReference type="InterPro" id="IPR029021">
    <property type="entry name" value="Prot-tyrosine_phosphatase-like"/>
</dbReference>
<dbReference type="InterPro" id="IPR051029">
    <property type="entry name" value="mRNA_Capping_Enz/RNA_Phosphat"/>
</dbReference>
<reference evidence="5" key="1">
    <citation type="submission" date="2020-08" db="EMBL/GenBank/DDBJ databases">
        <title>Genome sequencing and assembly of the red palm weevil Rhynchophorus ferrugineus.</title>
        <authorList>
            <person name="Dias G.B."/>
            <person name="Bergman C.M."/>
            <person name="Manee M."/>
        </authorList>
    </citation>
    <scope>NUCLEOTIDE SEQUENCE</scope>
    <source>
        <strain evidence="5">AA-2017</strain>
        <tissue evidence="5">Whole larva</tissue>
    </source>
</reference>
<name>A0A834IIP1_RHYFE</name>
<evidence type="ECO:0000256" key="1">
    <source>
        <dbReference type="ARBA" id="ARBA00022801"/>
    </source>
</evidence>
<evidence type="ECO:0000259" key="3">
    <source>
        <dbReference type="PROSITE" id="PS50054"/>
    </source>
</evidence>
<keyword evidence="1" id="KW-0378">Hydrolase</keyword>
<keyword evidence="2" id="KW-0904">Protein phosphatase</keyword>
<dbReference type="PANTHER" id="PTHR10367">
    <property type="entry name" value="MRNA-CAPPING ENZYME"/>
    <property type="match status" value="1"/>
</dbReference>
<organism evidence="5 6">
    <name type="scientific">Rhynchophorus ferrugineus</name>
    <name type="common">Red palm weevil</name>
    <name type="synonym">Curculio ferrugineus</name>
    <dbReference type="NCBI Taxonomy" id="354439"/>
    <lineage>
        <taxon>Eukaryota</taxon>
        <taxon>Metazoa</taxon>
        <taxon>Ecdysozoa</taxon>
        <taxon>Arthropoda</taxon>
        <taxon>Hexapoda</taxon>
        <taxon>Insecta</taxon>
        <taxon>Pterygota</taxon>
        <taxon>Neoptera</taxon>
        <taxon>Endopterygota</taxon>
        <taxon>Coleoptera</taxon>
        <taxon>Polyphaga</taxon>
        <taxon>Cucujiformia</taxon>
        <taxon>Curculionidae</taxon>
        <taxon>Dryophthorinae</taxon>
        <taxon>Rhynchophorus</taxon>
    </lineage>
</organism>
<evidence type="ECO:0000313" key="5">
    <source>
        <dbReference type="EMBL" id="KAF7281657.1"/>
    </source>
</evidence>
<dbReference type="GO" id="GO:0004721">
    <property type="term" value="F:phosphoprotein phosphatase activity"/>
    <property type="evidence" value="ECO:0007669"/>
    <property type="project" value="UniProtKB-KW"/>
</dbReference>
<comment type="caution">
    <text evidence="5">The sequence shown here is derived from an EMBL/GenBank/DDBJ whole genome shotgun (WGS) entry which is preliminary data.</text>
</comment>
<dbReference type="PROSITE" id="PS00383">
    <property type="entry name" value="TYR_PHOSPHATASE_1"/>
    <property type="match status" value="1"/>
</dbReference>
<evidence type="ECO:0008006" key="7">
    <source>
        <dbReference type="Google" id="ProtNLM"/>
    </source>
</evidence>
<dbReference type="InterPro" id="IPR000387">
    <property type="entry name" value="Tyr_Pase_dom"/>
</dbReference>
<accession>A0A834IIP1</accession>
<gene>
    <name evidence="5" type="ORF">GWI33_004457</name>
</gene>